<keyword evidence="2" id="KW-0808">Transferase</keyword>
<dbReference type="AlphaFoldDB" id="A0A2R5GFB3"/>
<dbReference type="InterPro" id="IPR011990">
    <property type="entry name" value="TPR-like_helical_dom_sf"/>
</dbReference>
<proteinExistence type="predicted"/>
<dbReference type="GO" id="GO:0016757">
    <property type="term" value="F:glycosyltransferase activity"/>
    <property type="evidence" value="ECO:0007669"/>
    <property type="project" value="UniProtKB-KW"/>
</dbReference>
<sequence length="365" mass="40316">MAPALPATHYNLGCVWDDLGALPLAIAHFEMAASLKPSFLEAFDCLAGALLKRGSRKDLEHARVACEQALRLARNDSAAHWNLGSALRRLGKADEAIARAWSAILHECKSPGFTPLLVDVKTLGGNDLREAKVPQGSAVAVVCVKWGTKYDAVYVNNLRAAVSRHIGNLSHEFFCFTEDSSGVDSTTRPLPDNEWTGWWHKASVLFSGHLERHIPERFERVLYLDLDTVIVGPIQDIAEYAGPFATLYTSDFGKTEDREGGYNSSMMAFPRGCEALQAAIFGQLDALGVDHVKRFVHRLDFWLEMTVRGAASLQSLFPGRLLDFKTHVREADSLPTSASVVNFPLRPKPHEVADAAWMQAHWRPA</sequence>
<dbReference type="EMBL" id="BEYU01000026">
    <property type="protein sequence ID" value="GBG26931.1"/>
    <property type="molecule type" value="Genomic_DNA"/>
</dbReference>
<dbReference type="InterPro" id="IPR029044">
    <property type="entry name" value="Nucleotide-diphossugar_trans"/>
</dbReference>
<gene>
    <name evidence="2" type="ORF">FCC1311_031542</name>
</gene>
<organism evidence="2 3">
    <name type="scientific">Hondaea fermentalgiana</name>
    <dbReference type="NCBI Taxonomy" id="2315210"/>
    <lineage>
        <taxon>Eukaryota</taxon>
        <taxon>Sar</taxon>
        <taxon>Stramenopiles</taxon>
        <taxon>Bigyra</taxon>
        <taxon>Labyrinthulomycetes</taxon>
        <taxon>Thraustochytrida</taxon>
        <taxon>Thraustochytriidae</taxon>
        <taxon>Hondaea</taxon>
    </lineage>
</organism>
<keyword evidence="1" id="KW-0802">TPR repeat</keyword>
<comment type="caution">
    <text evidence="2">The sequence shown here is derived from an EMBL/GenBank/DDBJ whole genome shotgun (WGS) entry which is preliminary data.</text>
</comment>
<feature type="repeat" description="TPR" evidence="1">
    <location>
        <begin position="6"/>
        <end position="39"/>
    </location>
</feature>
<dbReference type="SUPFAM" id="SSF53448">
    <property type="entry name" value="Nucleotide-diphospho-sugar transferases"/>
    <property type="match status" value="1"/>
</dbReference>
<evidence type="ECO:0000313" key="2">
    <source>
        <dbReference type="EMBL" id="GBG26931.1"/>
    </source>
</evidence>
<name>A0A2R5GFB3_9STRA</name>
<dbReference type="SMART" id="SM00028">
    <property type="entry name" value="TPR"/>
    <property type="match status" value="3"/>
</dbReference>
<dbReference type="Gene3D" id="1.25.40.10">
    <property type="entry name" value="Tetratricopeptide repeat domain"/>
    <property type="match status" value="1"/>
</dbReference>
<dbReference type="OrthoDB" id="1658288at2759"/>
<dbReference type="PANTHER" id="PTHR44809:SF1">
    <property type="entry name" value="PROTEIN O-MANNOSYL-TRANSFERASE TMTC1"/>
    <property type="match status" value="1"/>
</dbReference>
<accession>A0A2R5GFB3</accession>
<keyword evidence="2" id="KW-0328">Glycosyltransferase</keyword>
<evidence type="ECO:0000256" key="1">
    <source>
        <dbReference type="PROSITE-ProRule" id="PRU00339"/>
    </source>
</evidence>
<dbReference type="Proteomes" id="UP000241890">
    <property type="component" value="Unassembled WGS sequence"/>
</dbReference>
<dbReference type="PANTHER" id="PTHR44809">
    <property type="match status" value="1"/>
</dbReference>
<dbReference type="InterPro" id="IPR052943">
    <property type="entry name" value="TMTC_O-mannosyl-trnsfr"/>
</dbReference>
<keyword evidence="3" id="KW-1185">Reference proteome</keyword>
<protein>
    <submittedName>
        <fullName evidence="2">UDP-N-acetylglucosamine--peptide N-acetylglucosaminyltransferase 110 kDa subunit</fullName>
    </submittedName>
</protein>
<dbReference type="PROSITE" id="PS50005">
    <property type="entry name" value="TPR"/>
    <property type="match status" value="1"/>
</dbReference>
<dbReference type="SUPFAM" id="SSF48452">
    <property type="entry name" value="TPR-like"/>
    <property type="match status" value="1"/>
</dbReference>
<dbReference type="InParanoid" id="A0A2R5GFB3"/>
<evidence type="ECO:0000313" key="3">
    <source>
        <dbReference type="Proteomes" id="UP000241890"/>
    </source>
</evidence>
<dbReference type="InterPro" id="IPR019734">
    <property type="entry name" value="TPR_rpt"/>
</dbReference>
<reference evidence="2 3" key="1">
    <citation type="submission" date="2017-12" db="EMBL/GenBank/DDBJ databases">
        <title>Sequencing, de novo assembly and annotation of complete genome of a new Thraustochytrid species, strain FCC1311.</title>
        <authorList>
            <person name="Sedici K."/>
            <person name="Godart F."/>
            <person name="Aiese Cigliano R."/>
            <person name="Sanseverino W."/>
            <person name="Barakat M."/>
            <person name="Ortet P."/>
            <person name="Marechal E."/>
            <person name="Cagnac O."/>
            <person name="Amato A."/>
        </authorList>
    </citation>
    <scope>NUCLEOTIDE SEQUENCE [LARGE SCALE GENOMIC DNA]</scope>
</reference>